<dbReference type="InterPro" id="IPR007267">
    <property type="entry name" value="GtrA_DPMS_TM"/>
</dbReference>
<evidence type="ECO:0000256" key="5">
    <source>
        <dbReference type="ARBA" id="ARBA00022692"/>
    </source>
</evidence>
<dbReference type="Proteomes" id="UP001604002">
    <property type="component" value="Unassembled WGS sequence"/>
</dbReference>
<keyword evidence="6 8" id="KW-1133">Transmembrane helix</keyword>
<proteinExistence type="inferred from homology"/>
<dbReference type="Gene3D" id="3.90.550.10">
    <property type="entry name" value="Spore Coat Polysaccharide Biosynthesis Protein SpsA, Chain A"/>
    <property type="match status" value="1"/>
</dbReference>
<evidence type="ECO:0000313" key="12">
    <source>
        <dbReference type="Proteomes" id="UP001604002"/>
    </source>
</evidence>
<keyword evidence="5 8" id="KW-0812">Transmembrane</keyword>
<dbReference type="SUPFAM" id="SSF53448">
    <property type="entry name" value="Nucleotide-diphospho-sugar transferases"/>
    <property type="match status" value="1"/>
</dbReference>
<comment type="caution">
    <text evidence="11">The sequence shown here is derived from an EMBL/GenBank/DDBJ whole genome shotgun (WGS) entry which is preliminary data.</text>
</comment>
<keyword evidence="3" id="KW-0328">Glycosyltransferase</keyword>
<comment type="subcellular location">
    <subcellularLocation>
        <location evidence="1">Membrane</location>
        <topology evidence="1">Multi-pass membrane protein</topology>
    </subcellularLocation>
</comment>
<dbReference type="RefSeq" id="WP_393992404.1">
    <property type="nucleotide sequence ID" value="NZ_JBAFVH010000005.1"/>
</dbReference>
<name>A0ABW6ZXQ4_9HYPH</name>
<evidence type="ECO:0000259" key="10">
    <source>
        <dbReference type="Pfam" id="PF04138"/>
    </source>
</evidence>
<dbReference type="InterPro" id="IPR001173">
    <property type="entry name" value="Glyco_trans_2-like"/>
</dbReference>
<feature type="domain" description="Glycosyltransferase 2-like" evidence="9">
    <location>
        <begin position="25"/>
        <end position="188"/>
    </location>
</feature>
<keyword evidence="4" id="KW-0808">Transferase</keyword>
<evidence type="ECO:0000256" key="2">
    <source>
        <dbReference type="ARBA" id="ARBA00006739"/>
    </source>
</evidence>
<dbReference type="PANTHER" id="PTHR43398:SF1">
    <property type="entry name" value="DOLICHOL-PHOSPHATE MANNOSYLTRANSFERASE SUBUNIT 1"/>
    <property type="match status" value="1"/>
</dbReference>
<evidence type="ECO:0000256" key="7">
    <source>
        <dbReference type="ARBA" id="ARBA00023136"/>
    </source>
</evidence>
<gene>
    <name evidence="11" type="ORF">V5F32_10125</name>
</gene>
<keyword evidence="12" id="KW-1185">Reference proteome</keyword>
<feature type="domain" description="GtrA/DPMS transmembrane" evidence="10">
    <location>
        <begin position="260"/>
        <end position="375"/>
    </location>
</feature>
<dbReference type="InterPro" id="IPR039528">
    <property type="entry name" value="DPM1-like"/>
</dbReference>
<dbReference type="InterPro" id="IPR029044">
    <property type="entry name" value="Nucleotide-diphossugar_trans"/>
</dbReference>
<evidence type="ECO:0000313" key="11">
    <source>
        <dbReference type="EMBL" id="MFG1372519.1"/>
    </source>
</evidence>
<keyword evidence="7 8" id="KW-0472">Membrane</keyword>
<protein>
    <submittedName>
        <fullName evidence="11">Glycosyltransferase family 2 protein</fullName>
    </submittedName>
</protein>
<feature type="transmembrane region" description="Helical" evidence="8">
    <location>
        <begin position="257"/>
        <end position="274"/>
    </location>
</feature>
<feature type="transmembrane region" description="Helical" evidence="8">
    <location>
        <begin position="352"/>
        <end position="375"/>
    </location>
</feature>
<dbReference type="EMBL" id="JBAFVH010000005">
    <property type="protein sequence ID" value="MFG1372519.1"/>
    <property type="molecule type" value="Genomic_DNA"/>
</dbReference>
<evidence type="ECO:0000256" key="6">
    <source>
        <dbReference type="ARBA" id="ARBA00022989"/>
    </source>
</evidence>
<comment type="similarity">
    <text evidence="2">Belongs to the glycosyltransferase 2 family.</text>
</comment>
<dbReference type="Pfam" id="PF04138">
    <property type="entry name" value="GtrA_DPMS_TM"/>
    <property type="match status" value="1"/>
</dbReference>
<dbReference type="PANTHER" id="PTHR43398">
    <property type="entry name" value="DOLICHOL-PHOSPHATE MANNOSYLTRANSFERASE SUBUNIT 1"/>
    <property type="match status" value="1"/>
</dbReference>
<evidence type="ECO:0000256" key="4">
    <source>
        <dbReference type="ARBA" id="ARBA00022679"/>
    </source>
</evidence>
<evidence type="ECO:0000259" key="9">
    <source>
        <dbReference type="Pfam" id="PF00535"/>
    </source>
</evidence>
<accession>A0ABW6ZXQ4</accession>
<evidence type="ECO:0000256" key="8">
    <source>
        <dbReference type="SAM" id="Phobius"/>
    </source>
</evidence>
<feature type="transmembrane region" description="Helical" evidence="8">
    <location>
        <begin position="280"/>
        <end position="303"/>
    </location>
</feature>
<dbReference type="Pfam" id="PF00535">
    <property type="entry name" value="Glycos_transf_2"/>
    <property type="match status" value="1"/>
</dbReference>
<evidence type="ECO:0000256" key="3">
    <source>
        <dbReference type="ARBA" id="ARBA00022676"/>
    </source>
</evidence>
<dbReference type="CDD" id="cd06442">
    <property type="entry name" value="DPM1_like"/>
    <property type="match status" value="1"/>
</dbReference>
<reference evidence="11 12" key="1">
    <citation type="submission" date="2024-02" db="EMBL/GenBank/DDBJ databases">
        <title>Expansion and revision of Xanthobacter and proposal of Roseixanthobacter gen. nov.</title>
        <authorList>
            <person name="Soltysiak M.P.M."/>
            <person name="Jalihal A."/>
            <person name="Ory A."/>
            <person name="Chrisophersen C."/>
            <person name="Lee A.D."/>
            <person name="Boulton J."/>
            <person name="Springer M."/>
        </authorList>
    </citation>
    <scope>NUCLEOTIDE SEQUENCE [LARGE SCALE GENOMIC DNA]</scope>
    <source>
        <strain evidence="11 12">23A</strain>
    </source>
</reference>
<feature type="transmembrane region" description="Helical" evidence="8">
    <location>
        <begin position="324"/>
        <end position="346"/>
    </location>
</feature>
<organism evidence="11 12">
    <name type="scientific">Xanthobacter oligotrophicus</name>
    <dbReference type="NCBI Taxonomy" id="2607286"/>
    <lineage>
        <taxon>Bacteria</taxon>
        <taxon>Pseudomonadati</taxon>
        <taxon>Pseudomonadota</taxon>
        <taxon>Alphaproteobacteria</taxon>
        <taxon>Hyphomicrobiales</taxon>
        <taxon>Xanthobacteraceae</taxon>
        <taxon>Xanthobacter</taxon>
    </lineage>
</organism>
<evidence type="ECO:0000256" key="1">
    <source>
        <dbReference type="ARBA" id="ARBA00004141"/>
    </source>
</evidence>
<sequence>MNPYVSPPQTGMGVIAVPPAVPELSVIVPTFNERDNVEALFGQLEAALDTVAWEAIFVDDDSPDGTAETVRAIGARDGRARCIRRVGRRGLAGACIEGMLAAQAPVVAVIDADLQHDASALRTMLEHIRAGADLVVASRYMAGGNADAFDRQRSWLSRTATTMAKWLPGVSTTDPMSGFFMIRREAVEARAPHLSRHGFKILLDIMTTSGRPLACVDVPFTFGARQAGESKLDRRTILDFLALLASKGIGATISPRFLWFSAVGGVGLLLHLAVLKGALAAGLAFAGAQAIATLCAMTSNFALNNALTYRDRRVHGWRIVPALAKFYAICGAGAVANVGVASWVFWGGSRWWAAGVAGSLIGAVWNYAMSTALVWGADE</sequence>